<keyword evidence="6 10" id="KW-0443">Lipid metabolism</keyword>
<keyword evidence="5 10" id="KW-1133">Transmembrane helix</keyword>
<feature type="transmembrane region" description="Helical" evidence="10">
    <location>
        <begin position="108"/>
        <end position="131"/>
    </location>
</feature>
<reference evidence="11 12" key="1">
    <citation type="submission" date="2021-03" db="EMBL/GenBank/DDBJ databases">
        <title>The first data on the complete genome of the tetrodotoxin-producing bacterium.</title>
        <authorList>
            <person name="Melnikova D.I."/>
            <person name="Nijland R."/>
            <person name="Magarlamov T.Y."/>
        </authorList>
    </citation>
    <scope>NUCLEOTIDE SEQUENCE [LARGE SCALE GENOMIC DNA]</scope>
    <source>
        <strain evidence="11 12">1839</strain>
    </source>
</reference>
<keyword evidence="12" id="KW-1185">Reference proteome</keyword>
<evidence type="ECO:0000256" key="6">
    <source>
        <dbReference type="ARBA" id="ARBA00023098"/>
    </source>
</evidence>
<dbReference type="HAMAP" id="MF_01043">
    <property type="entry name" value="PlsY"/>
    <property type="match status" value="1"/>
</dbReference>
<feature type="transmembrane region" description="Helical" evidence="10">
    <location>
        <begin position="137"/>
        <end position="156"/>
    </location>
</feature>
<dbReference type="Pfam" id="PF02660">
    <property type="entry name" value="G3P_acyltransf"/>
    <property type="match status" value="1"/>
</dbReference>
<dbReference type="Proteomes" id="UP000679247">
    <property type="component" value="Chromosome"/>
</dbReference>
<feature type="transmembrane region" description="Helical" evidence="10">
    <location>
        <begin position="6"/>
        <end position="25"/>
    </location>
</feature>
<evidence type="ECO:0000256" key="2">
    <source>
        <dbReference type="ARBA" id="ARBA00022516"/>
    </source>
</evidence>
<accession>A0ABX8F8L9</accession>
<protein>
    <recommendedName>
        <fullName evidence="10">Glycerol-3-phosphate acyltransferase</fullName>
    </recommendedName>
    <alternativeName>
        <fullName evidence="10">Acyl-PO4 G3P acyltransferase</fullName>
    </alternativeName>
    <alternativeName>
        <fullName evidence="10">Acyl-phosphate--glycerol-3-phosphate acyltransferase</fullName>
    </alternativeName>
    <alternativeName>
        <fullName evidence="10">G3P acyltransferase</fullName>
        <shortName evidence="10">GPAT</shortName>
        <ecNumber evidence="10">2.3.1.275</ecNumber>
    </alternativeName>
    <alternativeName>
        <fullName evidence="10">Lysophosphatidic acid synthase</fullName>
        <shortName evidence="10">LPA synthase</shortName>
    </alternativeName>
</protein>
<evidence type="ECO:0000256" key="4">
    <source>
        <dbReference type="ARBA" id="ARBA00022692"/>
    </source>
</evidence>
<evidence type="ECO:0000256" key="3">
    <source>
        <dbReference type="ARBA" id="ARBA00022679"/>
    </source>
</evidence>
<sequence length="192" mass="21074">MVFIIYLFAYFTGNLLTGVLISSLFKKGNIRGTGSGNPGARNAGRLYGKKAFVFTFLGDAVKAAIVVAVCFYFQLSPSETLFALLLTIIGHIKPILFQFKGGKGISSFIGGILAFEPFMAVLIILGFIIFYPISKSFTIAGLGSFILIPFTAYFVFHISLEEALLLFLIILVVIVAHEKDIRGYFIEKFTSI</sequence>
<evidence type="ECO:0000256" key="1">
    <source>
        <dbReference type="ARBA" id="ARBA00022475"/>
    </source>
</evidence>
<keyword evidence="9 10" id="KW-1208">Phospholipid metabolism</keyword>
<dbReference type="RefSeq" id="WP_214474060.1">
    <property type="nucleotide sequence ID" value="NZ_CP071709.1"/>
</dbReference>
<evidence type="ECO:0000256" key="10">
    <source>
        <dbReference type="HAMAP-Rule" id="MF_01043"/>
    </source>
</evidence>
<gene>
    <name evidence="10" type="primary">plsY</name>
    <name evidence="11" type="ORF">J1899_12540</name>
</gene>
<comment type="similarity">
    <text evidence="10">Belongs to the PlsY family.</text>
</comment>
<dbReference type="InterPro" id="IPR003811">
    <property type="entry name" value="G3P_acylTferase_PlsY"/>
</dbReference>
<keyword evidence="1 10" id="KW-1003">Cell membrane</keyword>
<keyword evidence="2 10" id="KW-0444">Lipid biosynthesis</keyword>
<comment type="function">
    <text evidence="10">Catalyzes the transfer of an acyl group from acyl-phosphate (acyl-PO(4)) to glycerol-3-phosphate (G3P) to form lysophosphatidic acid (LPA). This enzyme utilizes acyl-phosphate as fatty acyl donor, but not acyl-CoA or acyl-ACP.</text>
</comment>
<dbReference type="SMART" id="SM01207">
    <property type="entry name" value="G3P_acyltransf"/>
    <property type="match status" value="1"/>
</dbReference>
<comment type="subcellular location">
    <subcellularLocation>
        <location evidence="10">Cell membrane</location>
        <topology evidence="10">Multi-pass membrane protein</topology>
    </subcellularLocation>
</comment>
<proteinExistence type="inferred from homology"/>
<feature type="transmembrane region" description="Helical" evidence="10">
    <location>
        <begin position="51"/>
        <end position="74"/>
    </location>
</feature>
<dbReference type="PANTHER" id="PTHR30309:SF0">
    <property type="entry name" value="GLYCEROL-3-PHOSPHATE ACYLTRANSFERASE-RELATED"/>
    <property type="match status" value="1"/>
</dbReference>
<evidence type="ECO:0000256" key="5">
    <source>
        <dbReference type="ARBA" id="ARBA00022989"/>
    </source>
</evidence>
<organism evidence="11 12">
    <name type="scientific">Cytobacillus gottheilii</name>
    <dbReference type="NCBI Taxonomy" id="859144"/>
    <lineage>
        <taxon>Bacteria</taxon>
        <taxon>Bacillati</taxon>
        <taxon>Bacillota</taxon>
        <taxon>Bacilli</taxon>
        <taxon>Bacillales</taxon>
        <taxon>Bacillaceae</taxon>
        <taxon>Cytobacillus</taxon>
    </lineage>
</organism>
<evidence type="ECO:0000313" key="12">
    <source>
        <dbReference type="Proteomes" id="UP000679247"/>
    </source>
</evidence>
<evidence type="ECO:0000256" key="7">
    <source>
        <dbReference type="ARBA" id="ARBA00023136"/>
    </source>
</evidence>
<keyword evidence="7 10" id="KW-0472">Membrane</keyword>
<comment type="catalytic activity">
    <reaction evidence="10">
        <text>an acyl phosphate + sn-glycerol 3-phosphate = a 1-acyl-sn-glycero-3-phosphate + phosphate</text>
        <dbReference type="Rhea" id="RHEA:34075"/>
        <dbReference type="ChEBI" id="CHEBI:43474"/>
        <dbReference type="ChEBI" id="CHEBI:57597"/>
        <dbReference type="ChEBI" id="CHEBI:57970"/>
        <dbReference type="ChEBI" id="CHEBI:59918"/>
        <dbReference type="EC" id="2.3.1.275"/>
    </reaction>
</comment>
<feature type="transmembrane region" description="Helical" evidence="10">
    <location>
        <begin position="163"/>
        <end position="179"/>
    </location>
</feature>
<name>A0ABX8F8L9_9BACI</name>
<evidence type="ECO:0000256" key="9">
    <source>
        <dbReference type="ARBA" id="ARBA00023264"/>
    </source>
</evidence>
<comment type="subunit">
    <text evidence="10">Probably interacts with PlsX.</text>
</comment>
<keyword evidence="4 10" id="KW-0812">Transmembrane</keyword>
<feature type="transmembrane region" description="Helical" evidence="10">
    <location>
        <begin position="80"/>
        <end position="96"/>
    </location>
</feature>
<keyword evidence="11" id="KW-0012">Acyltransferase</keyword>
<evidence type="ECO:0000313" key="11">
    <source>
        <dbReference type="EMBL" id="QVY59882.1"/>
    </source>
</evidence>
<dbReference type="EC" id="2.3.1.275" evidence="10"/>
<evidence type="ECO:0000256" key="8">
    <source>
        <dbReference type="ARBA" id="ARBA00023209"/>
    </source>
</evidence>
<dbReference type="PANTHER" id="PTHR30309">
    <property type="entry name" value="INNER MEMBRANE PROTEIN YGIH"/>
    <property type="match status" value="1"/>
</dbReference>
<dbReference type="GO" id="GO:0016746">
    <property type="term" value="F:acyltransferase activity"/>
    <property type="evidence" value="ECO:0007669"/>
    <property type="project" value="UniProtKB-KW"/>
</dbReference>
<dbReference type="EMBL" id="CP071709">
    <property type="protein sequence ID" value="QVY59882.1"/>
    <property type="molecule type" value="Genomic_DNA"/>
</dbReference>
<comment type="pathway">
    <text evidence="10">Lipid metabolism; phospholipid metabolism.</text>
</comment>
<keyword evidence="8 10" id="KW-0594">Phospholipid biosynthesis</keyword>
<keyword evidence="3 10" id="KW-0808">Transferase</keyword>